<keyword evidence="1" id="KW-1277">Toxin-antitoxin system</keyword>
<sequence length="87" mass="10368">MKIILSPLAEKQLRKITKIDQIAVAKKIRSIVLNKHIKAEKLQGYLDVFRVRVGSYRIVYKHFKDRIHIVLIGHRRDIYHLLKQLIK</sequence>
<dbReference type="Proteomes" id="UP000178372">
    <property type="component" value="Unassembled WGS sequence"/>
</dbReference>
<protein>
    <recommendedName>
        <fullName evidence="4">Addiction module toxin RelE</fullName>
    </recommendedName>
</protein>
<dbReference type="InterPro" id="IPR035093">
    <property type="entry name" value="RelE/ParE_toxin_dom_sf"/>
</dbReference>
<dbReference type="Pfam" id="PF05016">
    <property type="entry name" value="ParE_toxin"/>
    <property type="match status" value="1"/>
</dbReference>
<dbReference type="SUPFAM" id="SSF143011">
    <property type="entry name" value="RelE-like"/>
    <property type="match status" value="1"/>
</dbReference>
<dbReference type="AlphaFoldDB" id="A0A1F7GBN0"/>
<comment type="caution">
    <text evidence="2">The sequence shown here is derived from an EMBL/GenBank/DDBJ whole genome shotgun (WGS) entry which is preliminary data.</text>
</comment>
<dbReference type="EMBL" id="MFZF01000022">
    <property type="protein sequence ID" value="OGK15982.1"/>
    <property type="molecule type" value="Genomic_DNA"/>
</dbReference>
<organism evidence="2 3">
    <name type="scientific">Candidatus Roizmanbacteria bacterium RIFCSPHIGHO2_01_FULL_39_12b</name>
    <dbReference type="NCBI Taxonomy" id="1802030"/>
    <lineage>
        <taxon>Bacteria</taxon>
        <taxon>Candidatus Roizmaniibacteriota</taxon>
    </lineage>
</organism>
<dbReference type="Gene3D" id="3.30.2310.20">
    <property type="entry name" value="RelE-like"/>
    <property type="match status" value="1"/>
</dbReference>
<gene>
    <name evidence="2" type="ORF">A2690_00820</name>
</gene>
<evidence type="ECO:0000313" key="2">
    <source>
        <dbReference type="EMBL" id="OGK15982.1"/>
    </source>
</evidence>
<accession>A0A1F7GBN0</accession>
<evidence type="ECO:0000256" key="1">
    <source>
        <dbReference type="ARBA" id="ARBA00022649"/>
    </source>
</evidence>
<evidence type="ECO:0008006" key="4">
    <source>
        <dbReference type="Google" id="ProtNLM"/>
    </source>
</evidence>
<proteinExistence type="predicted"/>
<reference evidence="2 3" key="1">
    <citation type="journal article" date="2016" name="Nat. Commun.">
        <title>Thousands of microbial genomes shed light on interconnected biogeochemical processes in an aquifer system.</title>
        <authorList>
            <person name="Anantharaman K."/>
            <person name="Brown C.T."/>
            <person name="Hug L.A."/>
            <person name="Sharon I."/>
            <person name="Castelle C.J."/>
            <person name="Probst A.J."/>
            <person name="Thomas B.C."/>
            <person name="Singh A."/>
            <person name="Wilkins M.J."/>
            <person name="Karaoz U."/>
            <person name="Brodie E.L."/>
            <person name="Williams K.H."/>
            <person name="Hubbard S.S."/>
            <person name="Banfield J.F."/>
        </authorList>
    </citation>
    <scope>NUCLEOTIDE SEQUENCE [LARGE SCALE GENOMIC DNA]</scope>
</reference>
<name>A0A1F7GBN0_9BACT</name>
<dbReference type="InterPro" id="IPR007712">
    <property type="entry name" value="RelE/ParE_toxin"/>
</dbReference>
<evidence type="ECO:0000313" key="3">
    <source>
        <dbReference type="Proteomes" id="UP000178372"/>
    </source>
</evidence>